<organism evidence="2 3">
    <name type="scientific">Protopolystoma xenopodis</name>
    <dbReference type="NCBI Taxonomy" id="117903"/>
    <lineage>
        <taxon>Eukaryota</taxon>
        <taxon>Metazoa</taxon>
        <taxon>Spiralia</taxon>
        <taxon>Lophotrochozoa</taxon>
        <taxon>Platyhelminthes</taxon>
        <taxon>Monogenea</taxon>
        <taxon>Polyopisthocotylea</taxon>
        <taxon>Polystomatidea</taxon>
        <taxon>Polystomatidae</taxon>
        <taxon>Protopolystoma</taxon>
    </lineage>
</organism>
<dbReference type="EMBL" id="CAAALY010067733">
    <property type="protein sequence ID" value="VEL24434.1"/>
    <property type="molecule type" value="Genomic_DNA"/>
</dbReference>
<evidence type="ECO:0000256" key="1">
    <source>
        <dbReference type="SAM" id="MobiDB-lite"/>
    </source>
</evidence>
<sequence>LYFAVQFVSFIYSYVLSSNPISTPTNVFILQRADDNSSHIYETPYASIHLVSEDPSSSGEQDQLGLLVPAAGQPKVGICMPFSSLTSDPRRLPEVGPPSSVQSASNLPSIGALATGKGVSFAAAAVYEHELMLAPSARPDGHSDNHGQIGLTRGFPPLGSESKRLADLPQDGTQQSAAPKPQHPQRLQQLHHQRQHQNQHQRLVLLQDAVYHPNFTYRPNFETIADQSCCGSRPPRPQQSQPQPQPPPPLFSHTSSSSQPAVAANAADLDHSFQPLYQAKHLHHSRQVHERQVIWLDRASGHTSQPMEWVVKRRPDGTRYITRRPVR</sequence>
<evidence type="ECO:0000313" key="3">
    <source>
        <dbReference type="Proteomes" id="UP000784294"/>
    </source>
</evidence>
<dbReference type="InterPro" id="IPR051971">
    <property type="entry name" value="E3_ubiquitin-PDZ_ligase"/>
</dbReference>
<accession>A0A3S5BYF0</accession>
<reference evidence="2" key="1">
    <citation type="submission" date="2018-11" db="EMBL/GenBank/DDBJ databases">
        <authorList>
            <consortium name="Pathogen Informatics"/>
        </authorList>
    </citation>
    <scope>NUCLEOTIDE SEQUENCE</scope>
</reference>
<dbReference type="PANTHER" id="PTHR15545:SF8">
    <property type="entry name" value="SLO-INTERACTING PROTEIN 1"/>
    <property type="match status" value="1"/>
</dbReference>
<dbReference type="OrthoDB" id="6288662at2759"/>
<feature type="compositionally biased region" description="Basic residues" evidence="1">
    <location>
        <begin position="189"/>
        <end position="199"/>
    </location>
</feature>
<gene>
    <name evidence="2" type="ORF">PXEA_LOCUS17874</name>
</gene>
<evidence type="ECO:0000313" key="2">
    <source>
        <dbReference type="EMBL" id="VEL24434.1"/>
    </source>
</evidence>
<keyword evidence="3" id="KW-1185">Reference proteome</keyword>
<comment type="caution">
    <text evidence="2">The sequence shown here is derived from an EMBL/GenBank/DDBJ whole genome shotgun (WGS) entry which is preliminary data.</text>
</comment>
<name>A0A3S5BYF0_9PLAT</name>
<dbReference type="PANTHER" id="PTHR15545">
    <property type="entry name" value="PDZ DOMAIN CONTAINING RING FINGER PROTEIN 3, 4"/>
    <property type="match status" value="1"/>
</dbReference>
<dbReference type="AlphaFoldDB" id="A0A3S5BYF0"/>
<feature type="region of interest" description="Disordered" evidence="1">
    <location>
        <begin position="226"/>
        <end position="263"/>
    </location>
</feature>
<protein>
    <submittedName>
        <fullName evidence="2">Uncharacterized protein</fullName>
    </submittedName>
</protein>
<feature type="non-terminal residue" evidence="2">
    <location>
        <position position="1"/>
    </location>
</feature>
<proteinExistence type="predicted"/>
<feature type="region of interest" description="Disordered" evidence="1">
    <location>
        <begin position="137"/>
        <end position="200"/>
    </location>
</feature>
<dbReference type="Proteomes" id="UP000784294">
    <property type="component" value="Unassembled WGS sequence"/>
</dbReference>